<dbReference type="SUPFAM" id="SSF161266">
    <property type="entry name" value="Gam-like"/>
    <property type="match status" value="1"/>
</dbReference>
<organism evidence="1 2">
    <name type="scientific">Ligilactobacillus salivarius</name>
    <dbReference type="NCBI Taxonomy" id="1624"/>
    <lineage>
        <taxon>Bacteria</taxon>
        <taxon>Bacillati</taxon>
        <taxon>Bacillota</taxon>
        <taxon>Bacilli</taxon>
        <taxon>Lactobacillales</taxon>
        <taxon>Lactobacillaceae</taxon>
        <taxon>Ligilactobacillus</taxon>
    </lineage>
</organism>
<protein>
    <submittedName>
        <fullName evidence="1">Uncharacterized protein</fullName>
    </submittedName>
</protein>
<dbReference type="Pfam" id="PF07352">
    <property type="entry name" value="Phage_Mu_Gam"/>
    <property type="match status" value="1"/>
</dbReference>
<dbReference type="Proteomes" id="UP000192575">
    <property type="component" value="Unassembled WGS sequence"/>
</dbReference>
<reference evidence="1 2" key="1">
    <citation type="submission" date="2017-03" db="EMBL/GenBank/DDBJ databases">
        <title>Phylogenomics and comparative genomics of Lactobacillus salivarius, a mammalian gut commensal.</title>
        <authorList>
            <person name="Harris H.M."/>
        </authorList>
    </citation>
    <scope>NUCLEOTIDE SEQUENCE [LARGE SCALE GENOMIC DNA]</scope>
    <source>
        <strain evidence="1 2">JCM 1047</strain>
    </source>
</reference>
<evidence type="ECO:0000313" key="2">
    <source>
        <dbReference type="Proteomes" id="UP000192575"/>
    </source>
</evidence>
<name>A0A1V9RDP0_9LACO</name>
<proteinExistence type="predicted"/>
<dbReference type="EMBL" id="NBEF01000014">
    <property type="protein sequence ID" value="OQQ91325.1"/>
    <property type="molecule type" value="Genomic_DNA"/>
</dbReference>
<evidence type="ECO:0000313" key="1">
    <source>
        <dbReference type="EMBL" id="OQQ91325.1"/>
    </source>
</evidence>
<dbReference type="RefSeq" id="WP_081533854.1">
    <property type="nucleotide sequence ID" value="NZ_NBEF01000014.1"/>
</dbReference>
<dbReference type="GO" id="GO:0042262">
    <property type="term" value="P:DNA protection"/>
    <property type="evidence" value="ECO:0007669"/>
    <property type="project" value="InterPro"/>
</dbReference>
<gene>
    <name evidence="1" type="ORF">B6U56_02635</name>
</gene>
<dbReference type="GO" id="GO:0003690">
    <property type="term" value="F:double-stranded DNA binding"/>
    <property type="evidence" value="ECO:0007669"/>
    <property type="project" value="InterPro"/>
</dbReference>
<accession>A0A1V9RDP0</accession>
<sequence>MAEIEELEQVEVEEDRFIVDSPEKADWALYKLREANKLIKQNEKIAEENHERVDKWLERENSKANASKEYFEGLLQEYFTNERAKNSKFKFSSPNGTLSSRKQQDNWIYEENKLVDVLKDTEFVTSVPKLEKGLFKKSAKKGLDGLSVVGNRVVNTNTGEVIDGVQIQEQPDKIVISTED</sequence>
<dbReference type="InterPro" id="IPR009951">
    <property type="entry name" value="Host-nuc_inhib_Gam"/>
</dbReference>
<comment type="caution">
    <text evidence="1">The sequence shown here is derived from an EMBL/GenBank/DDBJ whole genome shotgun (WGS) entry which is preliminary data.</text>
</comment>
<dbReference type="AlphaFoldDB" id="A0A1V9RDP0"/>